<gene>
    <name evidence="8" type="ORF">B0J11DRAFT_532205</name>
</gene>
<dbReference type="GO" id="GO:0005730">
    <property type="term" value="C:nucleolus"/>
    <property type="evidence" value="ECO:0007669"/>
    <property type="project" value="UniProtKB-SubCell"/>
</dbReference>
<evidence type="ECO:0000256" key="2">
    <source>
        <dbReference type="ARBA" id="ARBA00009430"/>
    </source>
</evidence>
<evidence type="ECO:0000256" key="5">
    <source>
        <dbReference type="ARBA" id="ARBA00023242"/>
    </source>
</evidence>
<protein>
    <submittedName>
        <fullName evidence="8">DNA-directed RNA polymerase-like protein I 49 kDa polypeptide</fullName>
    </submittedName>
</protein>
<feature type="coiled-coil region" evidence="6">
    <location>
        <begin position="367"/>
        <end position="394"/>
    </location>
</feature>
<reference evidence="8" key="1">
    <citation type="journal article" date="2021" name="Nat. Commun.">
        <title>Genetic determinants of endophytism in the Arabidopsis root mycobiome.</title>
        <authorList>
            <person name="Mesny F."/>
            <person name="Miyauchi S."/>
            <person name="Thiergart T."/>
            <person name="Pickel B."/>
            <person name="Atanasova L."/>
            <person name="Karlsson M."/>
            <person name="Huettel B."/>
            <person name="Barry K.W."/>
            <person name="Haridas S."/>
            <person name="Chen C."/>
            <person name="Bauer D."/>
            <person name="Andreopoulos W."/>
            <person name="Pangilinan J."/>
            <person name="LaButti K."/>
            <person name="Riley R."/>
            <person name="Lipzen A."/>
            <person name="Clum A."/>
            <person name="Drula E."/>
            <person name="Henrissat B."/>
            <person name="Kohler A."/>
            <person name="Grigoriev I.V."/>
            <person name="Martin F.M."/>
            <person name="Hacquard S."/>
        </authorList>
    </citation>
    <scope>NUCLEOTIDE SEQUENCE</scope>
    <source>
        <strain evidence="8">MPI-CAGE-CH-0243</strain>
    </source>
</reference>
<keyword evidence="4" id="KW-0804">Transcription</keyword>
<sequence length="442" mass="48643">MSSEKRKRQDDGSERPKKKSANQSPTGDVKVQFVKSSDPMGPILAVTPGLTQPKNIAFAPYKCTKIFPGGSKTDFVLQSSEHPRLDYIAQEEKDGSSESFLKDYVGVFDPATQKLKLVEVPRLTVRSTLRSEIDELREETAKAAQTMAAKRYALTSEFGSKKSKKAIEAITQNAISRGRGSDPNAPSQNTSVTDAVLKDFNAATSSMPTKQEMEAAVDNSKPRPRPNLAAEFPSDVYTVDSLVGKELMGLIPIKDWVDSAKEGAGVEVASKFVARRILKLAKNNDIQKLKVLKFILLCINFNASLKSKGRGAKLVPFKEKLPELLGKDTPNAVAIGIQRKFASKNNEMTRWHIDNLMTHVAAAALIVDNFKVDVNDLRDDLKLENKEIKQYFQEVGCRITLPTESDKKILGITKAEAVNHNIATLKIPLSFPKVRMGRKGGG</sequence>
<feature type="region of interest" description="Disordered" evidence="7">
    <location>
        <begin position="1"/>
        <end position="33"/>
    </location>
</feature>
<keyword evidence="3 8" id="KW-0240">DNA-directed RNA polymerase</keyword>
<dbReference type="GO" id="GO:0000428">
    <property type="term" value="C:DNA-directed RNA polymerase complex"/>
    <property type="evidence" value="ECO:0007669"/>
    <property type="project" value="UniProtKB-KW"/>
</dbReference>
<dbReference type="InterPro" id="IPR009668">
    <property type="entry name" value="RNA_pol-assoc_fac_A49-like"/>
</dbReference>
<evidence type="ECO:0000313" key="9">
    <source>
        <dbReference type="Proteomes" id="UP000700596"/>
    </source>
</evidence>
<evidence type="ECO:0000256" key="6">
    <source>
        <dbReference type="SAM" id="Coils"/>
    </source>
</evidence>
<dbReference type="Proteomes" id="UP000700596">
    <property type="component" value="Unassembled WGS sequence"/>
</dbReference>
<dbReference type="GO" id="GO:0006351">
    <property type="term" value="P:DNA-templated transcription"/>
    <property type="evidence" value="ECO:0007669"/>
    <property type="project" value="InterPro"/>
</dbReference>
<dbReference type="GO" id="GO:0003677">
    <property type="term" value="F:DNA binding"/>
    <property type="evidence" value="ECO:0007669"/>
    <property type="project" value="InterPro"/>
</dbReference>
<dbReference type="AlphaFoldDB" id="A0A9P9DPK6"/>
<evidence type="ECO:0000256" key="7">
    <source>
        <dbReference type="SAM" id="MobiDB-lite"/>
    </source>
</evidence>
<keyword evidence="5" id="KW-0539">Nucleus</keyword>
<comment type="similarity">
    <text evidence="2">Belongs to the eukaryotic RPA49/POLR1E RNA polymerase subunit family.</text>
</comment>
<evidence type="ECO:0000256" key="3">
    <source>
        <dbReference type="ARBA" id="ARBA00022478"/>
    </source>
</evidence>
<keyword evidence="9" id="KW-1185">Reference proteome</keyword>
<comment type="subcellular location">
    <subcellularLocation>
        <location evidence="1">Nucleus</location>
        <location evidence="1">Nucleolus</location>
    </subcellularLocation>
</comment>
<dbReference type="EMBL" id="JAGMWT010000009">
    <property type="protein sequence ID" value="KAH7122752.1"/>
    <property type="molecule type" value="Genomic_DNA"/>
</dbReference>
<evidence type="ECO:0000256" key="1">
    <source>
        <dbReference type="ARBA" id="ARBA00004604"/>
    </source>
</evidence>
<dbReference type="PANTHER" id="PTHR14440">
    <property type="entry name" value="DNA-DIRECTED RNA POLYMERASE I SUBUNIT RPA49"/>
    <property type="match status" value="1"/>
</dbReference>
<accession>A0A9P9DPK6</accession>
<evidence type="ECO:0000313" key="8">
    <source>
        <dbReference type="EMBL" id="KAH7122752.1"/>
    </source>
</evidence>
<keyword evidence="6" id="KW-0175">Coiled coil</keyword>
<dbReference type="Pfam" id="PF06870">
    <property type="entry name" value="RNA_pol_I_A49"/>
    <property type="match status" value="1"/>
</dbReference>
<dbReference type="OrthoDB" id="532500at2759"/>
<organism evidence="8 9">
    <name type="scientific">Dendryphion nanum</name>
    <dbReference type="NCBI Taxonomy" id="256645"/>
    <lineage>
        <taxon>Eukaryota</taxon>
        <taxon>Fungi</taxon>
        <taxon>Dikarya</taxon>
        <taxon>Ascomycota</taxon>
        <taxon>Pezizomycotina</taxon>
        <taxon>Dothideomycetes</taxon>
        <taxon>Pleosporomycetidae</taxon>
        <taxon>Pleosporales</taxon>
        <taxon>Torulaceae</taxon>
        <taxon>Dendryphion</taxon>
    </lineage>
</organism>
<comment type="caution">
    <text evidence="8">The sequence shown here is derived from an EMBL/GenBank/DDBJ whole genome shotgun (WGS) entry which is preliminary data.</text>
</comment>
<proteinExistence type="inferred from homology"/>
<name>A0A9P9DPK6_9PLEO</name>
<evidence type="ECO:0000256" key="4">
    <source>
        <dbReference type="ARBA" id="ARBA00023163"/>
    </source>
</evidence>